<dbReference type="PROSITE" id="PS00107">
    <property type="entry name" value="PROTEIN_KINASE_ATP"/>
    <property type="match status" value="1"/>
</dbReference>
<dbReference type="InterPro" id="IPR011009">
    <property type="entry name" value="Kinase-like_dom_sf"/>
</dbReference>
<dbReference type="InterPro" id="IPR008271">
    <property type="entry name" value="Ser/Thr_kinase_AS"/>
</dbReference>
<keyword evidence="2 4" id="KW-0547">Nucleotide-binding</keyword>
<dbReference type="SUPFAM" id="SSF56112">
    <property type="entry name" value="Protein kinase-like (PK-like)"/>
    <property type="match status" value="1"/>
</dbReference>
<evidence type="ECO:0000256" key="4">
    <source>
        <dbReference type="PROSITE-ProRule" id="PRU10141"/>
    </source>
</evidence>
<dbReference type="InterPro" id="IPR000719">
    <property type="entry name" value="Prot_kinase_dom"/>
</dbReference>
<dbReference type="InterPro" id="IPR050629">
    <property type="entry name" value="STE20/SPS1-PAK"/>
</dbReference>
<name>A0A6B2LAU5_9EUKA</name>
<dbReference type="Gene3D" id="1.10.510.10">
    <property type="entry name" value="Transferase(Phosphotransferase) domain 1"/>
    <property type="match status" value="1"/>
</dbReference>
<reference evidence="7" key="1">
    <citation type="journal article" date="2020" name="J. Eukaryot. Microbiol.">
        <title>De novo Sequencing, Assembly and Annotation of the Transcriptome for the Free-Living Testate Amoeba Arcella intermedia.</title>
        <authorList>
            <person name="Ribeiro G.M."/>
            <person name="Porfirio-Sousa A.L."/>
            <person name="Maurer-Alcala X.X."/>
            <person name="Katz L.A."/>
            <person name="Lahr D.J.G."/>
        </authorList>
    </citation>
    <scope>NUCLEOTIDE SEQUENCE</scope>
</reference>
<evidence type="ECO:0000259" key="6">
    <source>
        <dbReference type="PROSITE" id="PS50011"/>
    </source>
</evidence>
<dbReference type="GO" id="GO:0005524">
    <property type="term" value="F:ATP binding"/>
    <property type="evidence" value="ECO:0007669"/>
    <property type="project" value="UniProtKB-UniRule"/>
</dbReference>
<dbReference type="AlphaFoldDB" id="A0A6B2LAU5"/>
<dbReference type="Pfam" id="PF00069">
    <property type="entry name" value="Pkinase"/>
    <property type="match status" value="1"/>
</dbReference>
<evidence type="ECO:0000256" key="3">
    <source>
        <dbReference type="ARBA" id="ARBA00022840"/>
    </source>
</evidence>
<dbReference type="PROSITE" id="PS00108">
    <property type="entry name" value="PROTEIN_KINASE_ST"/>
    <property type="match status" value="1"/>
</dbReference>
<evidence type="ECO:0000256" key="5">
    <source>
        <dbReference type="RuleBase" id="RU000304"/>
    </source>
</evidence>
<feature type="domain" description="Protein kinase" evidence="6">
    <location>
        <begin position="1"/>
        <end position="252"/>
    </location>
</feature>
<dbReference type="SMART" id="SM00220">
    <property type="entry name" value="S_TKc"/>
    <property type="match status" value="1"/>
</dbReference>
<keyword evidence="3 4" id="KW-0067">ATP-binding</keyword>
<dbReference type="EMBL" id="GIBP01005135">
    <property type="protein sequence ID" value="NDV34104.1"/>
    <property type="molecule type" value="Transcribed_RNA"/>
</dbReference>
<organism evidence="7">
    <name type="scientific">Arcella intermedia</name>
    <dbReference type="NCBI Taxonomy" id="1963864"/>
    <lineage>
        <taxon>Eukaryota</taxon>
        <taxon>Amoebozoa</taxon>
        <taxon>Tubulinea</taxon>
        <taxon>Elardia</taxon>
        <taxon>Arcellinida</taxon>
        <taxon>Sphaerothecina</taxon>
        <taxon>Arcellidae</taxon>
        <taxon>Arcella</taxon>
    </lineage>
</organism>
<dbReference type="PANTHER" id="PTHR48012:SF28">
    <property type="entry name" value="SERINE_THREONINE-PROTEIN KINASE PAKE-RELATED"/>
    <property type="match status" value="1"/>
</dbReference>
<accession>A0A6B2LAU5</accession>
<evidence type="ECO:0000313" key="7">
    <source>
        <dbReference type="EMBL" id="NDV34104.1"/>
    </source>
</evidence>
<protein>
    <recommendedName>
        <fullName evidence="1">non-specific serine/threonine protein kinase</fullName>
        <ecNumber evidence="1">2.7.11.1</ecNumber>
    </recommendedName>
</protein>
<feature type="binding site" evidence="4">
    <location>
        <position position="28"/>
    </location>
    <ligand>
        <name>ATP</name>
        <dbReference type="ChEBI" id="CHEBI:30616"/>
    </ligand>
</feature>
<evidence type="ECO:0000256" key="2">
    <source>
        <dbReference type="ARBA" id="ARBA00022741"/>
    </source>
</evidence>
<keyword evidence="5" id="KW-0808">Transferase</keyword>
<dbReference type="PANTHER" id="PTHR48012">
    <property type="entry name" value="STERILE20-LIKE KINASE, ISOFORM B-RELATED"/>
    <property type="match status" value="1"/>
</dbReference>
<dbReference type="GO" id="GO:0004674">
    <property type="term" value="F:protein serine/threonine kinase activity"/>
    <property type="evidence" value="ECO:0007669"/>
    <property type="project" value="UniProtKB-KW"/>
</dbReference>
<keyword evidence="5" id="KW-0723">Serine/threonine-protein kinase</keyword>
<dbReference type="InterPro" id="IPR017441">
    <property type="entry name" value="Protein_kinase_ATP_BS"/>
</dbReference>
<comment type="similarity">
    <text evidence="5">Belongs to the protein kinase superfamily.</text>
</comment>
<proteinExistence type="inferred from homology"/>
<dbReference type="GO" id="GO:0005737">
    <property type="term" value="C:cytoplasm"/>
    <property type="evidence" value="ECO:0007669"/>
    <property type="project" value="TreeGrafter"/>
</dbReference>
<dbReference type="PROSITE" id="PS50011">
    <property type="entry name" value="PROTEIN_KINASE_DOM"/>
    <property type="match status" value="1"/>
</dbReference>
<evidence type="ECO:0000256" key="1">
    <source>
        <dbReference type="ARBA" id="ARBA00012513"/>
    </source>
</evidence>
<keyword evidence="5" id="KW-0418">Kinase</keyword>
<dbReference type="EC" id="2.7.11.1" evidence="1"/>
<sequence>MEEFLGKGVSGTVLRAKVRDVNFDVAIKIINQGNKNIQAEIEKEIEVLKKCKHTNIVAYYGTKIQKDQIWIIMDYCGVGSVKDIIKISQDTLTEKQAQYVLKGTMKGLICLHSNSILHLDIKSANILMTENGEVKLADFGVSTQLSHAFLTATQYVGSPLFMSPEVIRRDVYNHKTDIWSLGITAIEMVEGDPPNTDIDSLEKLPLLAERPPPTFRNQKIWSEMFKDFVARMLIKDQNERPSAVDLDLHPFLQVVAGKEVMNELLDSVRDLILSKRKKITGSFF</sequence>